<dbReference type="OrthoDB" id="8957634at2"/>
<dbReference type="EMBL" id="CAJB01000246">
    <property type="protein sequence ID" value="CCH78680.1"/>
    <property type="molecule type" value="Genomic_DNA"/>
</dbReference>
<protein>
    <submittedName>
        <fullName evidence="4">Putative BioH</fullName>
    </submittedName>
</protein>
<dbReference type="SUPFAM" id="SSF53474">
    <property type="entry name" value="alpha/beta-Hydrolases"/>
    <property type="match status" value="1"/>
</dbReference>
<sequence length="273" mass="28855">MERTDTHSVTADDGTRIAYVDEGAGEPILLLPGLGYASWSWTRQVGSLSRHGRVLAVDNRGTGRSETPEGPYTIDQMALDALAVASVASGPVHVVGASMGGYIALTLALRNPAAVKSLTLIASTSGGPGSTPVPESTLRAWAAAGVMAPEDYARATMPLSFAPGWTAEHPAEFEELLQLRLRHPTSSRAWTAQFAACADYLEIGAPPGDIDDIPTLVIHGTADRVVPYDNMSHVASRLPRAKQITLRGAGHLCWIERDASVNQALVDQIALAV</sequence>
<dbReference type="STRING" id="1194083.BN12_320014"/>
<dbReference type="Pfam" id="PF00561">
    <property type="entry name" value="Abhydrolase_1"/>
    <property type="match status" value="1"/>
</dbReference>
<dbReference type="AlphaFoldDB" id="A0A077M7A1"/>
<keyword evidence="1" id="KW-0560">Oxidoreductase</keyword>
<reference evidence="4 5" key="2">
    <citation type="journal article" date="2013" name="ISME J.">
        <title>A metabolic model for members of the genus Tetrasphaera involved in enhanced biological phosphorus removal.</title>
        <authorList>
            <person name="Kristiansen R."/>
            <person name="Nguyen H.T.T."/>
            <person name="Saunders A.M."/>
            <person name="Nielsen J.L."/>
            <person name="Wimmer R."/>
            <person name="Le V.Q."/>
            <person name="McIlroy S.J."/>
            <person name="Petrovski S."/>
            <person name="Seviour R.J."/>
            <person name="Calteau A."/>
            <person name="Nielsen K.L."/>
            <person name="Nielsen P.H."/>
        </authorList>
    </citation>
    <scope>NUCLEOTIDE SEQUENCE [LARGE SCALE GENOMIC DNA]</scope>
    <source>
        <strain evidence="4 5">T1-X7</strain>
    </source>
</reference>
<dbReference type="EMBL" id="CAJB01000399">
    <property type="protein sequence ID" value="CCH79935.1"/>
    <property type="molecule type" value="Genomic_DNA"/>
</dbReference>
<dbReference type="PRINTS" id="PR00111">
    <property type="entry name" value="ABHYDROLASE"/>
</dbReference>
<evidence type="ECO:0000259" key="2">
    <source>
        <dbReference type="Pfam" id="PF00561"/>
    </source>
</evidence>
<reference evidence="4" key="1">
    <citation type="submission" date="2012-05" db="EMBL/GenBank/DDBJ databases">
        <authorList>
            <person name="McIlroy S."/>
        </authorList>
    </citation>
    <scope>NUCLEOTIDE SEQUENCE</scope>
    <source>
        <strain evidence="4">T1-X7</strain>
    </source>
</reference>
<dbReference type="InterPro" id="IPR050471">
    <property type="entry name" value="AB_hydrolase"/>
</dbReference>
<dbReference type="InterPro" id="IPR029058">
    <property type="entry name" value="AB_hydrolase_fold"/>
</dbReference>
<keyword evidence="5" id="KW-1185">Reference proteome</keyword>
<proteinExistence type="predicted"/>
<feature type="domain" description="AB hydrolase-1" evidence="2">
    <location>
        <begin position="27"/>
        <end position="255"/>
    </location>
</feature>
<dbReference type="InterPro" id="IPR000639">
    <property type="entry name" value="Epox_hydrolase-like"/>
</dbReference>
<dbReference type="PRINTS" id="PR00412">
    <property type="entry name" value="EPOXHYDRLASE"/>
</dbReference>
<evidence type="ECO:0000313" key="4">
    <source>
        <dbReference type="EMBL" id="CCH79935.1"/>
    </source>
</evidence>
<accession>A0A077M7A1</accession>
<dbReference type="Gene3D" id="3.40.50.1820">
    <property type="entry name" value="alpha/beta hydrolase"/>
    <property type="match status" value="1"/>
</dbReference>
<dbReference type="GO" id="GO:0004601">
    <property type="term" value="F:peroxidase activity"/>
    <property type="evidence" value="ECO:0007669"/>
    <property type="project" value="UniProtKB-KW"/>
</dbReference>
<keyword evidence="1" id="KW-0575">Peroxidase</keyword>
<gene>
    <name evidence="3" type="ORF">BN12_320014</name>
    <name evidence="4" type="ORF">BN12_660005</name>
</gene>
<evidence type="ECO:0000313" key="3">
    <source>
        <dbReference type="EMBL" id="CCH78680.1"/>
    </source>
</evidence>
<evidence type="ECO:0000256" key="1">
    <source>
        <dbReference type="ARBA" id="ARBA00022559"/>
    </source>
</evidence>
<dbReference type="PANTHER" id="PTHR43433:SF5">
    <property type="entry name" value="AB HYDROLASE-1 DOMAIN-CONTAINING PROTEIN"/>
    <property type="match status" value="1"/>
</dbReference>
<comment type="caution">
    <text evidence="4">The sequence shown here is derived from an EMBL/GenBank/DDBJ whole genome shotgun (WGS) entry which is preliminary data.</text>
</comment>
<name>A0A077M7A1_9MICO</name>
<evidence type="ECO:0000313" key="5">
    <source>
        <dbReference type="Proteomes" id="UP000035721"/>
    </source>
</evidence>
<dbReference type="PANTHER" id="PTHR43433">
    <property type="entry name" value="HYDROLASE, ALPHA/BETA FOLD FAMILY PROTEIN"/>
    <property type="match status" value="1"/>
</dbReference>
<dbReference type="Proteomes" id="UP000035721">
    <property type="component" value="Unassembled WGS sequence"/>
</dbReference>
<organism evidence="4 5">
    <name type="scientific">Nostocoides japonicum T1-X7</name>
    <dbReference type="NCBI Taxonomy" id="1194083"/>
    <lineage>
        <taxon>Bacteria</taxon>
        <taxon>Bacillati</taxon>
        <taxon>Actinomycetota</taxon>
        <taxon>Actinomycetes</taxon>
        <taxon>Micrococcales</taxon>
        <taxon>Intrasporangiaceae</taxon>
        <taxon>Nostocoides</taxon>
    </lineage>
</organism>
<dbReference type="InterPro" id="IPR000073">
    <property type="entry name" value="AB_hydrolase_1"/>
</dbReference>